<evidence type="ECO:0000313" key="1">
    <source>
        <dbReference type="EMBL" id="AAP99758.1"/>
    </source>
</evidence>
<accession>Q7VCM6</accession>
<dbReference type="AlphaFoldDB" id="Q7VCM6"/>
<protein>
    <submittedName>
        <fullName evidence="1">Uncharacterized protein</fullName>
    </submittedName>
</protein>
<name>Q7VCM6_PROMA</name>
<dbReference type="KEGG" id="pma:Pro_0714"/>
<dbReference type="EnsemblBacteria" id="AAP99758">
    <property type="protein sequence ID" value="AAP99758"/>
    <property type="gene ID" value="Pro_0714"/>
</dbReference>
<dbReference type="PATRIC" id="fig|167539.5.peg.753"/>
<dbReference type="EMBL" id="AE017126">
    <property type="protein sequence ID" value="AAP99758.1"/>
    <property type="molecule type" value="Genomic_DNA"/>
</dbReference>
<proteinExistence type="predicted"/>
<sequence length="57" mass="6341">MKDFQKSPISKKTQTQLFAKIKSQYSSDGRWAQADLQSSINTCLAANSYPSCPLSIK</sequence>
<organism evidence="1 2">
    <name type="scientific">Prochlorococcus marinus (strain SARG / CCMP1375 / SS120)</name>
    <dbReference type="NCBI Taxonomy" id="167539"/>
    <lineage>
        <taxon>Bacteria</taxon>
        <taxon>Bacillati</taxon>
        <taxon>Cyanobacteriota</taxon>
        <taxon>Cyanophyceae</taxon>
        <taxon>Synechococcales</taxon>
        <taxon>Prochlorococcaceae</taxon>
        <taxon>Prochlorococcus</taxon>
    </lineage>
</organism>
<dbReference type="Proteomes" id="UP000001420">
    <property type="component" value="Chromosome"/>
</dbReference>
<dbReference type="HOGENOM" id="CLU_2993109_0_0_3"/>
<gene>
    <name evidence="1" type="ordered locus">Pro_0714</name>
</gene>
<keyword evidence="2" id="KW-1185">Reference proteome</keyword>
<evidence type="ECO:0000313" key="2">
    <source>
        <dbReference type="Proteomes" id="UP000001420"/>
    </source>
</evidence>
<reference evidence="1 2" key="1">
    <citation type="journal article" date="2003" name="Proc. Natl. Acad. Sci. U.S.A.">
        <title>Genome sequence of the cyanobacterium Prochlorococcus marinus SS120, a nearly minimal oxyphototrophic genome.</title>
        <authorList>
            <person name="Dufresne A."/>
            <person name="Salanoubat M."/>
            <person name="Partensky F."/>
            <person name="Artiguenave F."/>
            <person name="Axmann I.M."/>
            <person name="Barbe V."/>
            <person name="Duprat S."/>
            <person name="Galperin M.Y."/>
            <person name="Koonin E.V."/>
            <person name="Le Gall F."/>
            <person name="Makarova K.S."/>
            <person name="Ostrowski M."/>
            <person name="Oztas S."/>
            <person name="Robert C."/>
            <person name="Rogozin I.B."/>
            <person name="Scanlan D.J."/>
            <person name="Tandeau de Marsac N."/>
            <person name="Weissenbach J."/>
            <person name="Wincker P."/>
            <person name="Wolf Y.I."/>
            <person name="Hess W.R."/>
        </authorList>
    </citation>
    <scope>NUCLEOTIDE SEQUENCE [LARGE SCALE GENOMIC DNA]</scope>
    <source>
        <strain evidence="2">SARG / CCMP1375 / SS120</strain>
    </source>
</reference>